<dbReference type="InterPro" id="IPR027267">
    <property type="entry name" value="AH/BAR_dom_sf"/>
</dbReference>
<feature type="region of interest" description="Disordered" evidence="3">
    <location>
        <begin position="242"/>
        <end position="385"/>
    </location>
</feature>
<dbReference type="Gene3D" id="2.30.30.40">
    <property type="entry name" value="SH3 Domains"/>
    <property type="match status" value="1"/>
</dbReference>
<evidence type="ECO:0000259" key="4">
    <source>
        <dbReference type="PROSITE" id="PS50002"/>
    </source>
</evidence>
<dbReference type="PROSITE" id="PS50002">
    <property type="entry name" value="SH3"/>
    <property type="match status" value="1"/>
</dbReference>
<dbReference type="Pfam" id="PF03114">
    <property type="entry name" value="BAR"/>
    <property type="match status" value="1"/>
</dbReference>
<reference evidence="5 6" key="1">
    <citation type="submission" date="2019-07" db="EMBL/GenBank/DDBJ databases">
        <title>Rhodotorula toruloides NBRC10032 genome sequencing.</title>
        <authorList>
            <person name="Shida Y."/>
            <person name="Takaku H."/>
            <person name="Ogasawara W."/>
            <person name="Mori K."/>
        </authorList>
    </citation>
    <scope>NUCLEOTIDE SEQUENCE [LARGE SCALE GENOMIC DNA]</scope>
    <source>
        <strain evidence="5 6">NBRC10032</strain>
    </source>
</reference>
<organism evidence="5 6">
    <name type="scientific">Rhodotorula toruloides</name>
    <name type="common">Yeast</name>
    <name type="synonym">Rhodosporidium toruloides</name>
    <dbReference type="NCBI Taxonomy" id="5286"/>
    <lineage>
        <taxon>Eukaryota</taxon>
        <taxon>Fungi</taxon>
        <taxon>Dikarya</taxon>
        <taxon>Basidiomycota</taxon>
        <taxon>Pucciniomycotina</taxon>
        <taxon>Microbotryomycetes</taxon>
        <taxon>Sporidiobolales</taxon>
        <taxon>Sporidiobolaceae</taxon>
        <taxon>Rhodotorula</taxon>
    </lineage>
</organism>
<name>A0A511KNN7_RHOTO</name>
<dbReference type="Proteomes" id="UP000321518">
    <property type="component" value="Unassembled WGS sequence"/>
</dbReference>
<evidence type="ECO:0000313" key="5">
    <source>
        <dbReference type="EMBL" id="GEM11476.1"/>
    </source>
</evidence>
<sequence>MNRLKQTLSSLPRPTLPSSSPSDVDSVSPPLEPDREEALAARYDLASNLLAAFRLFQSSIAKPKPNPSAALLSRGKQTELPAAWVGEAMLSGSEAALSSRGEDAYGFALSQVGQLHLDLAKLATAYQEKLASGYLATLESRTNKLRTVDIAVKEAEKKRKTLEIVLTKIDKGKKDASEYEHELDNAQFAYDTACRGLAREVVEYEAAAETDTTALVDLVDVHLEFANGFASRLADCKRGLQSLHSSSAGSPRSSHQAPPLPTRMSRSYSDSSVRRGQSTPPSASFSSLGPNRQRSNTLSSQTSEKDKHKLSPDGDLSEANRSRSSSFLERFALGNKGRTKSDDAQRETEGGSPSTEKAVSPARSGSTTPSRFTAPSMPAIPSLGSFKKLSIGSGSKYGTLGDAEQVLPVRSSRASAPTKRPAPPFPERHRPASPAAARTGSIGSLYRAQWSYVPSSSTSTASSEDDSHDVSFDKGDVIRIEKEFNADWWSAVVVEGTWKGQRGTFPSAYFVRCEEKKEERTSSAPRLRAQRDSTGSEMTVSSEDGFVGSSTEDDETQASTRLKSSNPFGDD</sequence>
<feature type="compositionally biased region" description="Polar residues" evidence="3">
    <location>
        <begin position="557"/>
        <end position="571"/>
    </location>
</feature>
<feature type="compositionally biased region" description="Polar residues" evidence="3">
    <location>
        <begin position="264"/>
        <end position="302"/>
    </location>
</feature>
<feature type="compositionally biased region" description="Basic and acidic residues" evidence="3">
    <location>
        <begin position="339"/>
        <end position="349"/>
    </location>
</feature>
<dbReference type="OrthoDB" id="10263741at2759"/>
<dbReference type="CDD" id="cd00174">
    <property type="entry name" value="SH3"/>
    <property type="match status" value="1"/>
</dbReference>
<feature type="region of interest" description="Disordered" evidence="3">
    <location>
        <begin position="1"/>
        <end position="35"/>
    </location>
</feature>
<dbReference type="AlphaFoldDB" id="A0A511KNN7"/>
<dbReference type="SUPFAM" id="SSF50044">
    <property type="entry name" value="SH3-domain"/>
    <property type="match status" value="1"/>
</dbReference>
<dbReference type="InterPro" id="IPR004148">
    <property type="entry name" value="BAR_dom"/>
</dbReference>
<feature type="compositionally biased region" description="Polar residues" evidence="3">
    <location>
        <begin position="532"/>
        <end position="542"/>
    </location>
</feature>
<feature type="compositionally biased region" description="Low complexity" evidence="3">
    <location>
        <begin position="242"/>
        <end position="254"/>
    </location>
</feature>
<dbReference type="SUPFAM" id="SSF103657">
    <property type="entry name" value="BAR/IMD domain-like"/>
    <property type="match status" value="1"/>
</dbReference>
<feature type="region of interest" description="Disordered" evidence="3">
    <location>
        <begin position="408"/>
        <end position="440"/>
    </location>
</feature>
<dbReference type="Gene3D" id="1.20.1270.60">
    <property type="entry name" value="Arfaptin homology (AH) domain/BAR domain"/>
    <property type="match status" value="1"/>
</dbReference>
<dbReference type="InterPro" id="IPR001452">
    <property type="entry name" value="SH3_domain"/>
</dbReference>
<feature type="compositionally biased region" description="Low complexity" evidence="3">
    <location>
        <begin position="7"/>
        <end position="29"/>
    </location>
</feature>
<dbReference type="SMART" id="SM00326">
    <property type="entry name" value="SH3"/>
    <property type="match status" value="1"/>
</dbReference>
<dbReference type="Pfam" id="PF00018">
    <property type="entry name" value="SH3_1"/>
    <property type="match status" value="1"/>
</dbReference>
<dbReference type="GO" id="GO:0005737">
    <property type="term" value="C:cytoplasm"/>
    <property type="evidence" value="ECO:0007669"/>
    <property type="project" value="InterPro"/>
</dbReference>
<comment type="caution">
    <text evidence="5">The sequence shown here is derived from an EMBL/GenBank/DDBJ whole genome shotgun (WGS) entry which is preliminary data.</text>
</comment>
<accession>A0A511KNN7</accession>
<evidence type="ECO:0000256" key="3">
    <source>
        <dbReference type="SAM" id="MobiDB-lite"/>
    </source>
</evidence>
<keyword evidence="1 2" id="KW-0728">SH3 domain</keyword>
<gene>
    <name evidence="5" type="ORF">Rt10032_c15g5493</name>
</gene>
<evidence type="ECO:0000313" key="6">
    <source>
        <dbReference type="Proteomes" id="UP000321518"/>
    </source>
</evidence>
<feature type="domain" description="SH3" evidence="4">
    <location>
        <begin position="441"/>
        <end position="515"/>
    </location>
</feature>
<evidence type="ECO:0000256" key="2">
    <source>
        <dbReference type="PROSITE-ProRule" id="PRU00192"/>
    </source>
</evidence>
<evidence type="ECO:0000256" key="1">
    <source>
        <dbReference type="ARBA" id="ARBA00022443"/>
    </source>
</evidence>
<protein>
    <submittedName>
        <fullName evidence="5">BAR adaptor protein</fullName>
    </submittedName>
</protein>
<dbReference type="EMBL" id="BJWK01000015">
    <property type="protein sequence ID" value="GEM11476.1"/>
    <property type="molecule type" value="Genomic_DNA"/>
</dbReference>
<feature type="compositionally biased region" description="Polar residues" evidence="3">
    <location>
        <begin position="351"/>
        <end position="373"/>
    </location>
</feature>
<feature type="region of interest" description="Disordered" evidence="3">
    <location>
        <begin position="514"/>
        <end position="571"/>
    </location>
</feature>
<proteinExistence type="predicted"/>
<dbReference type="InterPro" id="IPR036028">
    <property type="entry name" value="SH3-like_dom_sf"/>
</dbReference>
<feature type="compositionally biased region" description="Basic and acidic residues" evidence="3">
    <location>
        <begin position="303"/>
        <end position="312"/>
    </location>
</feature>